<reference evidence="9" key="1">
    <citation type="submission" date="2022-01" db="EMBL/GenBank/DDBJ databases">
        <authorList>
            <person name="King R."/>
        </authorList>
    </citation>
    <scope>NUCLEOTIDE SEQUENCE</scope>
</reference>
<keyword evidence="4 8" id="KW-1133">Transmembrane helix</keyword>
<evidence type="ECO:0000256" key="3">
    <source>
        <dbReference type="ARBA" id="ARBA00022692"/>
    </source>
</evidence>
<feature type="transmembrane region" description="Helical" evidence="8">
    <location>
        <begin position="180"/>
        <end position="201"/>
    </location>
</feature>
<evidence type="ECO:0000256" key="1">
    <source>
        <dbReference type="ARBA" id="ARBA00004651"/>
    </source>
</evidence>
<keyword evidence="10" id="KW-1185">Reference proteome</keyword>
<dbReference type="EMBL" id="OU895880">
    <property type="protein sequence ID" value="CAG9811584.1"/>
    <property type="molecule type" value="Genomic_DNA"/>
</dbReference>
<evidence type="ECO:0000313" key="9">
    <source>
        <dbReference type="EMBL" id="CAG9811584.1"/>
    </source>
</evidence>
<keyword evidence="6" id="KW-0675">Receptor</keyword>
<evidence type="ECO:0000256" key="2">
    <source>
        <dbReference type="ARBA" id="ARBA00022475"/>
    </source>
</evidence>
<gene>
    <name evidence="9" type="ORF">CHIRRI_LOCUS14391</name>
</gene>
<keyword evidence="7" id="KW-0325">Glycoprotein</keyword>
<dbReference type="PANTHER" id="PTHR42643">
    <property type="entry name" value="IONOTROPIC RECEPTOR 20A-RELATED"/>
    <property type="match status" value="1"/>
</dbReference>
<evidence type="ECO:0000256" key="7">
    <source>
        <dbReference type="ARBA" id="ARBA00023180"/>
    </source>
</evidence>
<keyword evidence="5 8" id="KW-0472">Membrane</keyword>
<keyword evidence="3 8" id="KW-0812">Transmembrane</keyword>
<accession>A0A9N9WYZ0</accession>
<reference evidence="9" key="2">
    <citation type="submission" date="2022-10" db="EMBL/GenBank/DDBJ databases">
        <authorList>
            <consortium name="ENA_rothamsted_submissions"/>
            <consortium name="culmorum"/>
            <person name="King R."/>
        </authorList>
    </citation>
    <scope>NUCLEOTIDE SEQUENCE</scope>
</reference>
<dbReference type="AlphaFoldDB" id="A0A9N9WYZ0"/>
<dbReference type="GO" id="GO:0005886">
    <property type="term" value="C:plasma membrane"/>
    <property type="evidence" value="ECO:0007669"/>
    <property type="project" value="UniProtKB-SubCell"/>
</dbReference>
<organism evidence="9 10">
    <name type="scientific">Chironomus riparius</name>
    <dbReference type="NCBI Taxonomy" id="315576"/>
    <lineage>
        <taxon>Eukaryota</taxon>
        <taxon>Metazoa</taxon>
        <taxon>Ecdysozoa</taxon>
        <taxon>Arthropoda</taxon>
        <taxon>Hexapoda</taxon>
        <taxon>Insecta</taxon>
        <taxon>Pterygota</taxon>
        <taxon>Neoptera</taxon>
        <taxon>Endopterygota</taxon>
        <taxon>Diptera</taxon>
        <taxon>Nematocera</taxon>
        <taxon>Chironomoidea</taxon>
        <taxon>Chironomidae</taxon>
        <taxon>Chironominae</taxon>
        <taxon>Chironomus</taxon>
    </lineage>
</organism>
<dbReference type="InterPro" id="IPR052192">
    <property type="entry name" value="Insect_Ionotropic_Sensory_Rcpt"/>
</dbReference>
<dbReference type="Proteomes" id="UP001153620">
    <property type="component" value="Chromosome 4"/>
</dbReference>
<evidence type="ECO:0000256" key="4">
    <source>
        <dbReference type="ARBA" id="ARBA00022989"/>
    </source>
</evidence>
<evidence type="ECO:0000256" key="6">
    <source>
        <dbReference type="ARBA" id="ARBA00023170"/>
    </source>
</evidence>
<evidence type="ECO:0008006" key="11">
    <source>
        <dbReference type="Google" id="ProtNLM"/>
    </source>
</evidence>
<proteinExistence type="predicted"/>
<evidence type="ECO:0000256" key="5">
    <source>
        <dbReference type="ARBA" id="ARBA00023136"/>
    </source>
</evidence>
<comment type="subcellular location">
    <subcellularLocation>
        <location evidence="1">Cell membrane</location>
        <topology evidence="1">Multi-pass membrane protein</topology>
    </subcellularLocation>
</comment>
<protein>
    <recommendedName>
        <fullName evidence="11">Ionotropic receptor</fullName>
    </recommendedName>
</protein>
<keyword evidence="2" id="KW-1003">Cell membrane</keyword>
<evidence type="ECO:0000256" key="8">
    <source>
        <dbReference type="SAM" id="Phobius"/>
    </source>
</evidence>
<dbReference type="PANTHER" id="PTHR42643:SF39">
    <property type="entry name" value="IONOTROPIC RECEPTOR 56A-RELATED"/>
    <property type="match status" value="1"/>
</dbReference>
<evidence type="ECO:0000313" key="10">
    <source>
        <dbReference type="Proteomes" id="UP001153620"/>
    </source>
</evidence>
<dbReference type="OrthoDB" id="6430908at2759"/>
<sequence>MIFVLSNAYEGVITSFMIQPMHENRLETMEQVLASKYKIMTDDAFKYVIRNYEEFQTRELEERVFHNKSEQVTLISQLNHVIIRECGSAELSLFSHLQNGRTTAEYFYMIPESIAPKFVFLEASYSNPFIERMQYYMDLCFQAGLIQIWNVFVKQDRHKASQDAAFNEVEYLKLKDLSQVFGILFIGYGLSCIVLLIEIFFHDCFMRLKLRYLASKLNNQVNQMAYKKKQKDPTYQRGALYYIIHRHQKVKRLRPKKLKVRQIFVQPKNQNE</sequence>
<name>A0A9N9WYZ0_9DIPT</name>